<dbReference type="RefSeq" id="WP_183643713.1">
    <property type="nucleotide sequence ID" value="NZ_JACIBV010000001.1"/>
</dbReference>
<dbReference type="InterPro" id="IPR036244">
    <property type="entry name" value="TipA-like_antibiotic-bd"/>
</dbReference>
<keyword evidence="7" id="KW-1185">Reference proteome</keyword>
<dbReference type="SUPFAM" id="SSF89082">
    <property type="entry name" value="Antibiotic binding domain of TipA-like multidrug resistance regulators"/>
    <property type="match status" value="1"/>
</dbReference>
<dbReference type="Pfam" id="PF13411">
    <property type="entry name" value="MerR_1"/>
    <property type="match status" value="1"/>
</dbReference>
<evidence type="ECO:0000313" key="7">
    <source>
        <dbReference type="Proteomes" id="UP000579945"/>
    </source>
</evidence>
<evidence type="ECO:0000256" key="1">
    <source>
        <dbReference type="ARBA" id="ARBA00023015"/>
    </source>
</evidence>
<dbReference type="InterPro" id="IPR012925">
    <property type="entry name" value="TipAS_dom"/>
</dbReference>
<accession>A0A7W5UXT6</accession>
<dbReference type="AlphaFoldDB" id="A0A7W5UXT6"/>
<organism evidence="6 7">
    <name type="scientific">Nonomuraea dietziae</name>
    <dbReference type="NCBI Taxonomy" id="65515"/>
    <lineage>
        <taxon>Bacteria</taxon>
        <taxon>Bacillati</taxon>
        <taxon>Actinomycetota</taxon>
        <taxon>Actinomycetes</taxon>
        <taxon>Streptosporangiales</taxon>
        <taxon>Streptosporangiaceae</taxon>
        <taxon>Nonomuraea</taxon>
    </lineage>
</organism>
<feature type="domain" description="HTH merR-type" evidence="5">
    <location>
        <begin position="1"/>
        <end position="71"/>
    </location>
</feature>
<protein>
    <submittedName>
        <fullName evidence="6">DNA-binding transcriptional MerR regulator</fullName>
    </submittedName>
</protein>
<keyword evidence="4" id="KW-0804">Transcription</keyword>
<evidence type="ECO:0000313" key="6">
    <source>
        <dbReference type="EMBL" id="MBB3724994.1"/>
    </source>
</evidence>
<dbReference type="PROSITE" id="PS00552">
    <property type="entry name" value="HTH_MERR_1"/>
    <property type="match status" value="1"/>
</dbReference>
<evidence type="ECO:0000256" key="3">
    <source>
        <dbReference type="ARBA" id="ARBA00023159"/>
    </source>
</evidence>
<dbReference type="GO" id="GO:0003700">
    <property type="term" value="F:DNA-binding transcription factor activity"/>
    <property type="evidence" value="ECO:0007669"/>
    <property type="project" value="InterPro"/>
</dbReference>
<sequence>MSLTVGRVARLAGVTVRTLHHYDEIGLLSPSERTQAGYRRYTDADLERLQQVLFYRELGFGLEEITAILDDPGSDEMTHLRRQRELLMARADRLRDMVAAVEVAMEARTMNITLTPEERFEVFGGFRPERYEAEAQRRWGGTREYAESRRRVASYTKDDWLRLRDEAALITEELVAAMKAGLPAGGEAVMELAERHREHISRWFYECTPAIHRCLGELYVGDARFTETLESAASGLAAYLSEAIEANADRREGA</sequence>
<reference evidence="6 7" key="1">
    <citation type="submission" date="2020-08" db="EMBL/GenBank/DDBJ databases">
        <title>Sequencing the genomes of 1000 actinobacteria strains.</title>
        <authorList>
            <person name="Klenk H.-P."/>
        </authorList>
    </citation>
    <scope>NUCLEOTIDE SEQUENCE [LARGE SCALE GENOMIC DNA]</scope>
    <source>
        <strain evidence="6 7">DSM 44320</strain>
    </source>
</reference>
<evidence type="ECO:0000256" key="2">
    <source>
        <dbReference type="ARBA" id="ARBA00023125"/>
    </source>
</evidence>
<dbReference type="InterPro" id="IPR000551">
    <property type="entry name" value="MerR-type_HTH_dom"/>
</dbReference>
<dbReference type="InterPro" id="IPR047057">
    <property type="entry name" value="MerR_fam"/>
</dbReference>
<dbReference type="Gene3D" id="1.10.1660.10">
    <property type="match status" value="1"/>
</dbReference>
<keyword evidence="1" id="KW-0805">Transcription regulation</keyword>
<evidence type="ECO:0000259" key="5">
    <source>
        <dbReference type="PROSITE" id="PS50937"/>
    </source>
</evidence>
<dbReference type="Pfam" id="PF07739">
    <property type="entry name" value="TipAS"/>
    <property type="match status" value="1"/>
</dbReference>
<dbReference type="SMART" id="SM00422">
    <property type="entry name" value="HTH_MERR"/>
    <property type="match status" value="1"/>
</dbReference>
<dbReference type="PANTHER" id="PTHR30204:SF90">
    <property type="entry name" value="HTH-TYPE TRANSCRIPTIONAL ACTIVATOR MTA"/>
    <property type="match status" value="1"/>
</dbReference>
<dbReference type="PRINTS" id="PR00040">
    <property type="entry name" value="HTHMERR"/>
</dbReference>
<name>A0A7W5UXT6_9ACTN</name>
<dbReference type="Gene3D" id="1.10.490.50">
    <property type="entry name" value="Antibiotic binding domain of TipA-like multidrug resistance regulators"/>
    <property type="match status" value="1"/>
</dbReference>
<keyword evidence="3" id="KW-0010">Activator</keyword>
<dbReference type="PANTHER" id="PTHR30204">
    <property type="entry name" value="REDOX-CYCLING DRUG-SENSING TRANSCRIPTIONAL ACTIVATOR SOXR"/>
    <property type="match status" value="1"/>
</dbReference>
<proteinExistence type="predicted"/>
<dbReference type="GeneID" id="95387456"/>
<gene>
    <name evidence="6" type="ORF">FHR33_000854</name>
</gene>
<dbReference type="EMBL" id="JACIBV010000001">
    <property type="protein sequence ID" value="MBB3724994.1"/>
    <property type="molecule type" value="Genomic_DNA"/>
</dbReference>
<dbReference type="PROSITE" id="PS50937">
    <property type="entry name" value="HTH_MERR_2"/>
    <property type="match status" value="1"/>
</dbReference>
<dbReference type="CDD" id="cd01106">
    <property type="entry name" value="HTH_TipAL-Mta"/>
    <property type="match status" value="1"/>
</dbReference>
<evidence type="ECO:0000256" key="4">
    <source>
        <dbReference type="ARBA" id="ARBA00023163"/>
    </source>
</evidence>
<dbReference type="GO" id="GO:0003677">
    <property type="term" value="F:DNA binding"/>
    <property type="evidence" value="ECO:0007669"/>
    <property type="project" value="UniProtKB-KW"/>
</dbReference>
<dbReference type="InterPro" id="IPR009061">
    <property type="entry name" value="DNA-bd_dom_put_sf"/>
</dbReference>
<dbReference type="Proteomes" id="UP000579945">
    <property type="component" value="Unassembled WGS sequence"/>
</dbReference>
<keyword evidence="2 6" id="KW-0238">DNA-binding</keyword>
<dbReference type="SUPFAM" id="SSF46955">
    <property type="entry name" value="Putative DNA-binding domain"/>
    <property type="match status" value="1"/>
</dbReference>
<comment type="caution">
    <text evidence="6">The sequence shown here is derived from an EMBL/GenBank/DDBJ whole genome shotgun (WGS) entry which is preliminary data.</text>
</comment>